<dbReference type="OrthoDB" id="9785907at2"/>
<protein>
    <recommendedName>
        <fullName evidence="4">Xylose isomerase-like TIM barrel protein</fullName>
    </recommendedName>
</protein>
<dbReference type="RefSeq" id="WP_106566944.1">
    <property type="nucleotide sequence ID" value="NZ_PYGF01000004.1"/>
</dbReference>
<dbReference type="InterPro" id="IPR036237">
    <property type="entry name" value="Xyl_isomerase-like_sf"/>
</dbReference>
<name>A0A2P8E5Z7_9BACT</name>
<evidence type="ECO:0000256" key="1">
    <source>
        <dbReference type="SAM" id="Coils"/>
    </source>
</evidence>
<sequence>MQIKGHHLSYCTNIHPGETWEDTFQSIKDYVPKVKTNLGIQGPFGIGLRLSNQASETLISDGNLSEFQKWLDTHNCYVFTMNGFPYGEFHHTVVKDKVHQPDWSTAARKEYTLRLFQILEALTPKGQEGSISTSPISYRHWFETSLEREKVLQIACEQLAEITAELHQIEQKAQKTLHLDIEPEPDGILENTEEVLWFFKDWLIPKGGAWLVDKLGISPVASAQLLKHHVRICYDVCHFAIVYEKAEDTFRKLQEEGIKIGKIQISAALKVDVPSDLNERQNLQSKLKPLAESTYLHQVIGRDASGNLQSYPDLPEAIAILDQIEIEEMRIHFHVPVFLAHYGNLSSTQSDIIHVLEEIKKNPVCSHFEVETYTWDVLDKALRQELSSSITREMEWVINTFEK</sequence>
<keyword evidence="1" id="KW-0175">Coiled coil</keyword>
<organism evidence="2 3">
    <name type="scientific">Cecembia rubra</name>
    <dbReference type="NCBI Taxonomy" id="1485585"/>
    <lineage>
        <taxon>Bacteria</taxon>
        <taxon>Pseudomonadati</taxon>
        <taxon>Bacteroidota</taxon>
        <taxon>Cytophagia</taxon>
        <taxon>Cytophagales</taxon>
        <taxon>Cyclobacteriaceae</taxon>
        <taxon>Cecembia</taxon>
    </lineage>
</organism>
<keyword evidence="3" id="KW-1185">Reference proteome</keyword>
<comment type="caution">
    <text evidence="2">The sequence shown here is derived from an EMBL/GenBank/DDBJ whole genome shotgun (WGS) entry which is preliminary data.</text>
</comment>
<dbReference type="AlphaFoldDB" id="A0A2P8E5Z7"/>
<evidence type="ECO:0000313" key="2">
    <source>
        <dbReference type="EMBL" id="PSL04889.1"/>
    </source>
</evidence>
<evidence type="ECO:0008006" key="4">
    <source>
        <dbReference type="Google" id="ProtNLM"/>
    </source>
</evidence>
<dbReference type="EMBL" id="PYGF01000004">
    <property type="protein sequence ID" value="PSL04889.1"/>
    <property type="molecule type" value="Genomic_DNA"/>
</dbReference>
<evidence type="ECO:0000313" key="3">
    <source>
        <dbReference type="Proteomes" id="UP000240708"/>
    </source>
</evidence>
<feature type="coiled-coil region" evidence="1">
    <location>
        <begin position="152"/>
        <end position="179"/>
    </location>
</feature>
<dbReference type="SUPFAM" id="SSF51658">
    <property type="entry name" value="Xylose isomerase-like"/>
    <property type="match status" value="1"/>
</dbReference>
<accession>A0A2P8E5Z7</accession>
<proteinExistence type="predicted"/>
<dbReference type="NCBIfam" id="NF035939">
    <property type="entry name" value="TIM_EboE"/>
    <property type="match status" value="1"/>
</dbReference>
<gene>
    <name evidence="2" type="ORF">CLV48_10463</name>
</gene>
<dbReference type="Gene3D" id="3.20.20.150">
    <property type="entry name" value="Divalent-metal-dependent TIM barrel enzymes"/>
    <property type="match status" value="1"/>
</dbReference>
<reference evidence="2 3" key="1">
    <citation type="submission" date="2018-03" db="EMBL/GenBank/DDBJ databases">
        <title>Genomic Encyclopedia of Archaeal and Bacterial Type Strains, Phase II (KMG-II): from individual species to whole genera.</title>
        <authorList>
            <person name="Goeker M."/>
        </authorList>
    </citation>
    <scope>NUCLEOTIDE SEQUENCE [LARGE SCALE GENOMIC DNA]</scope>
    <source>
        <strain evidence="2 3">DSM 28057</strain>
    </source>
</reference>
<dbReference type="Proteomes" id="UP000240708">
    <property type="component" value="Unassembled WGS sequence"/>
</dbReference>